<evidence type="ECO:0000256" key="3">
    <source>
        <dbReference type="ARBA" id="ARBA00022606"/>
    </source>
</evidence>
<keyword evidence="7 10" id="KW-0472">Membrane</keyword>
<keyword evidence="6 10" id="KW-1133">Transmembrane helix</keyword>
<comment type="similarity">
    <text evidence="10">Belongs to the insect chemoreceptor superfamily. Heteromeric odorant receptor channel (TC 1.A.69) family.</text>
</comment>
<feature type="transmembrane region" description="Helical" evidence="10">
    <location>
        <begin position="174"/>
        <end position="192"/>
    </location>
</feature>
<dbReference type="PANTHER" id="PTHR21137:SF35">
    <property type="entry name" value="ODORANT RECEPTOR 19A-RELATED"/>
    <property type="match status" value="1"/>
</dbReference>
<evidence type="ECO:0000256" key="2">
    <source>
        <dbReference type="ARBA" id="ARBA00022475"/>
    </source>
</evidence>
<gene>
    <name evidence="12" type="primary">LOC112464016</name>
</gene>
<reference evidence="12" key="1">
    <citation type="submission" date="2025-08" db="UniProtKB">
        <authorList>
            <consortium name="RefSeq"/>
        </authorList>
    </citation>
    <scope>IDENTIFICATION</scope>
    <source>
        <tissue evidence="12">Whole body</tissue>
    </source>
</reference>
<evidence type="ECO:0000256" key="1">
    <source>
        <dbReference type="ARBA" id="ARBA00004651"/>
    </source>
</evidence>
<keyword evidence="11" id="KW-1185">Reference proteome</keyword>
<protein>
    <recommendedName>
        <fullName evidence="10">Odorant receptor</fullName>
    </recommendedName>
</protein>
<keyword evidence="8 10" id="KW-0675">Receptor</keyword>
<keyword evidence="9 10" id="KW-0807">Transducer</keyword>
<dbReference type="GO" id="GO:0007165">
    <property type="term" value="P:signal transduction"/>
    <property type="evidence" value="ECO:0007669"/>
    <property type="project" value="UniProtKB-KW"/>
</dbReference>
<comment type="subcellular location">
    <subcellularLocation>
        <location evidence="1 10">Cell membrane</location>
        <topology evidence="1 10">Multi-pass membrane protein</topology>
    </subcellularLocation>
</comment>
<evidence type="ECO:0000256" key="10">
    <source>
        <dbReference type="RuleBase" id="RU351113"/>
    </source>
</evidence>
<comment type="caution">
    <text evidence="10">Lacks conserved residue(s) required for the propagation of feature annotation.</text>
</comment>
<dbReference type="RefSeq" id="XP_024886548.1">
    <property type="nucleotide sequence ID" value="XM_025030780.1"/>
</dbReference>
<dbReference type="GeneID" id="112464016"/>
<keyword evidence="3 10" id="KW-0716">Sensory transduction</keyword>
<dbReference type="InterPro" id="IPR004117">
    <property type="entry name" value="7tm6_olfct_rcpt"/>
</dbReference>
<keyword evidence="5 10" id="KW-0552">Olfaction</keyword>
<organism evidence="11 12">
    <name type="scientific">Temnothorax curvispinosus</name>
    <dbReference type="NCBI Taxonomy" id="300111"/>
    <lineage>
        <taxon>Eukaryota</taxon>
        <taxon>Metazoa</taxon>
        <taxon>Ecdysozoa</taxon>
        <taxon>Arthropoda</taxon>
        <taxon>Hexapoda</taxon>
        <taxon>Insecta</taxon>
        <taxon>Pterygota</taxon>
        <taxon>Neoptera</taxon>
        <taxon>Endopterygota</taxon>
        <taxon>Hymenoptera</taxon>
        <taxon>Apocrita</taxon>
        <taxon>Aculeata</taxon>
        <taxon>Formicoidea</taxon>
        <taxon>Formicidae</taxon>
        <taxon>Myrmicinae</taxon>
        <taxon>Temnothorax</taxon>
    </lineage>
</organism>
<feature type="transmembrane region" description="Helical" evidence="10">
    <location>
        <begin position="280"/>
        <end position="301"/>
    </location>
</feature>
<dbReference type="Pfam" id="PF02949">
    <property type="entry name" value="7tm_6"/>
    <property type="match status" value="1"/>
</dbReference>
<feature type="transmembrane region" description="Helical" evidence="10">
    <location>
        <begin position="125"/>
        <end position="147"/>
    </location>
</feature>
<dbReference type="GO" id="GO:0005886">
    <property type="term" value="C:plasma membrane"/>
    <property type="evidence" value="ECO:0007669"/>
    <property type="project" value="UniProtKB-SubCell"/>
</dbReference>
<accession>A0A6J1QXF7</accession>
<evidence type="ECO:0000313" key="12">
    <source>
        <dbReference type="RefSeq" id="XP_024886548.1"/>
    </source>
</evidence>
<evidence type="ECO:0000256" key="6">
    <source>
        <dbReference type="ARBA" id="ARBA00022989"/>
    </source>
</evidence>
<feature type="transmembrane region" description="Helical" evidence="10">
    <location>
        <begin position="307"/>
        <end position="326"/>
    </location>
</feature>
<evidence type="ECO:0000256" key="4">
    <source>
        <dbReference type="ARBA" id="ARBA00022692"/>
    </source>
</evidence>
<feature type="transmembrane region" description="Helical" evidence="10">
    <location>
        <begin position="376"/>
        <end position="397"/>
    </location>
</feature>
<dbReference type="OrthoDB" id="7696577at2759"/>
<dbReference type="GO" id="GO:0005549">
    <property type="term" value="F:odorant binding"/>
    <property type="evidence" value="ECO:0007669"/>
    <property type="project" value="InterPro"/>
</dbReference>
<dbReference type="PANTHER" id="PTHR21137">
    <property type="entry name" value="ODORANT RECEPTOR"/>
    <property type="match status" value="1"/>
</dbReference>
<evidence type="ECO:0000256" key="9">
    <source>
        <dbReference type="ARBA" id="ARBA00023224"/>
    </source>
</evidence>
<name>A0A6J1QXF7_9HYME</name>
<proteinExistence type="inferred from homology"/>
<dbReference type="Proteomes" id="UP000504618">
    <property type="component" value="Unplaced"/>
</dbReference>
<dbReference type="AlphaFoldDB" id="A0A6J1QXF7"/>
<evidence type="ECO:0000256" key="7">
    <source>
        <dbReference type="ARBA" id="ARBA00023136"/>
    </source>
</evidence>
<keyword evidence="4 10" id="KW-0812">Transmembrane</keyword>
<keyword evidence="2" id="KW-1003">Cell membrane</keyword>
<sequence length="403" mass="46849">MLENFVREYNINRILLSISGLWPFQSKHVRNSLRTIYLLLEITYYPFEMFLLYDHWGDPQMIFDAGYQFIFTTSFTARALHTIWNQNRLQQLCIAIDKHWDVFTDDVEVRVMKDYSLLSRRFTKLFVVLMILILMILVAVPLTPILLDIVMPFNESRSRSFAVEVEFRVNKDDYFLPIFCYTTAVILAGVNITMGVDCMHIACAAHACSLFAAISKQIENIISKANNNNKPSKYGYHVNMELNPLNEKIIYREYIICLKKHQLAIEFVNILESSFQELSLLLLLLLLANISLVGIRILNVLDQMQQLLKFMLLFTALLFDLLIVCYSGQRLMDESQNIFYRAYAAEWYKFSPRIKSLLMITLYRSNTPCGLKAGKMIPLCIATYAAVVRMAMSYFAAFKSFQE</sequence>
<evidence type="ECO:0000256" key="8">
    <source>
        <dbReference type="ARBA" id="ARBA00023170"/>
    </source>
</evidence>
<dbReference type="GO" id="GO:0004984">
    <property type="term" value="F:olfactory receptor activity"/>
    <property type="evidence" value="ECO:0007669"/>
    <property type="project" value="InterPro"/>
</dbReference>
<evidence type="ECO:0000256" key="5">
    <source>
        <dbReference type="ARBA" id="ARBA00022725"/>
    </source>
</evidence>
<evidence type="ECO:0000313" key="11">
    <source>
        <dbReference type="Proteomes" id="UP000504618"/>
    </source>
</evidence>